<dbReference type="Pfam" id="PF01370">
    <property type="entry name" value="Epimerase"/>
    <property type="match status" value="1"/>
</dbReference>
<dbReference type="GO" id="GO:0005741">
    <property type="term" value="C:mitochondrial outer membrane"/>
    <property type="evidence" value="ECO:0007669"/>
    <property type="project" value="UniProtKB-SubCell"/>
</dbReference>
<dbReference type="GO" id="GO:0051170">
    <property type="term" value="P:import into nucleus"/>
    <property type="evidence" value="ECO:0007669"/>
    <property type="project" value="TreeGrafter"/>
</dbReference>
<dbReference type="Gene3D" id="3.40.50.720">
    <property type="entry name" value="NAD(P)-binding Rossmann-like Domain"/>
    <property type="match status" value="1"/>
</dbReference>
<evidence type="ECO:0000256" key="5">
    <source>
        <dbReference type="ARBA" id="ARBA00023128"/>
    </source>
</evidence>
<accession>A0A6A6T304</accession>
<evidence type="ECO:0000256" key="1">
    <source>
        <dbReference type="ARBA" id="ARBA00004450"/>
    </source>
</evidence>
<keyword evidence="4" id="KW-0809">Transit peptide</keyword>
<keyword evidence="9" id="KW-1185">Reference proteome</keyword>
<name>A0A6A6T304_9PLEO</name>
<comment type="subcellular location">
    <subcellularLocation>
        <location evidence="1">Mitochondrion outer membrane</location>
        <topology evidence="1">Peripheral membrane protein</topology>
    </subcellularLocation>
</comment>
<evidence type="ECO:0000313" key="8">
    <source>
        <dbReference type="EMBL" id="KAF2653687.1"/>
    </source>
</evidence>
<dbReference type="PANTHER" id="PTHR14097">
    <property type="entry name" value="OXIDOREDUCTASE HTATIP2"/>
    <property type="match status" value="1"/>
</dbReference>
<evidence type="ECO:0000256" key="4">
    <source>
        <dbReference type="ARBA" id="ARBA00022946"/>
    </source>
</evidence>
<dbReference type="PANTHER" id="PTHR14097:SF7">
    <property type="entry name" value="OXIDOREDUCTASE HTATIP2"/>
    <property type="match status" value="1"/>
</dbReference>
<evidence type="ECO:0000256" key="3">
    <source>
        <dbReference type="ARBA" id="ARBA00022787"/>
    </source>
</evidence>
<dbReference type="FunFam" id="3.40.50.720:FF:000366">
    <property type="entry name" value="Protein FMP52, mitochondrial"/>
    <property type="match status" value="1"/>
</dbReference>
<dbReference type="OrthoDB" id="430436at2759"/>
<feature type="domain" description="NAD-dependent epimerase/dehydratase" evidence="7">
    <location>
        <begin position="6"/>
        <end position="118"/>
    </location>
</feature>
<keyword evidence="3" id="KW-1000">Mitochondrion outer membrane</keyword>
<protein>
    <submittedName>
        <fullName evidence="8">NAD dependent epimerase/dehydratase family protein-like protein</fullName>
    </submittedName>
</protein>
<keyword evidence="6" id="KW-0472">Membrane</keyword>
<reference evidence="8" key="1">
    <citation type="journal article" date="2020" name="Stud. Mycol.">
        <title>101 Dothideomycetes genomes: a test case for predicting lifestyles and emergence of pathogens.</title>
        <authorList>
            <person name="Haridas S."/>
            <person name="Albert R."/>
            <person name="Binder M."/>
            <person name="Bloem J."/>
            <person name="Labutti K."/>
            <person name="Salamov A."/>
            <person name="Andreopoulos B."/>
            <person name="Baker S."/>
            <person name="Barry K."/>
            <person name="Bills G."/>
            <person name="Bluhm B."/>
            <person name="Cannon C."/>
            <person name="Castanera R."/>
            <person name="Culley D."/>
            <person name="Daum C."/>
            <person name="Ezra D."/>
            <person name="Gonzalez J."/>
            <person name="Henrissat B."/>
            <person name="Kuo A."/>
            <person name="Liang C."/>
            <person name="Lipzen A."/>
            <person name="Lutzoni F."/>
            <person name="Magnuson J."/>
            <person name="Mondo S."/>
            <person name="Nolan M."/>
            <person name="Ohm R."/>
            <person name="Pangilinan J."/>
            <person name="Park H.-J."/>
            <person name="Ramirez L."/>
            <person name="Alfaro M."/>
            <person name="Sun H."/>
            <person name="Tritt A."/>
            <person name="Yoshinaga Y."/>
            <person name="Zwiers L.-H."/>
            <person name="Turgeon B."/>
            <person name="Goodwin S."/>
            <person name="Spatafora J."/>
            <person name="Crous P."/>
            <person name="Grigoriev I."/>
        </authorList>
    </citation>
    <scope>NUCLEOTIDE SEQUENCE</scope>
    <source>
        <strain evidence="8">CBS 122681</strain>
    </source>
</reference>
<evidence type="ECO:0000313" key="9">
    <source>
        <dbReference type="Proteomes" id="UP000799324"/>
    </source>
</evidence>
<dbReference type="InterPro" id="IPR036291">
    <property type="entry name" value="NAD(P)-bd_dom_sf"/>
</dbReference>
<dbReference type="SUPFAM" id="SSF51735">
    <property type="entry name" value="NAD(P)-binding Rossmann-fold domains"/>
    <property type="match status" value="1"/>
</dbReference>
<dbReference type="EMBL" id="MU004377">
    <property type="protein sequence ID" value="KAF2653687.1"/>
    <property type="molecule type" value="Genomic_DNA"/>
</dbReference>
<dbReference type="Proteomes" id="UP000799324">
    <property type="component" value="Unassembled WGS sequence"/>
</dbReference>
<sequence length="235" mass="24220">MTTVALAGSTGLVGSHILTTLLADPTISTIHTYARRAPPNPTSSPKLVHISNADSSTWPSTFPTFPPPQIFISALGTTRSAAGSIPAQRAIDLDLNLSLARAARAAGVSCYVLVSSSGANARSGMAYAKMKGELEERVSELGFEYTVILRPGLILGDRVEARPAEAVARRVAGWLGSVSPRLTGGWCNGAEGIARAAVRAGGLCVGGEREGGEGKGKGKGVWVLGIAEIAELGKE</sequence>
<evidence type="ECO:0000256" key="6">
    <source>
        <dbReference type="ARBA" id="ARBA00023136"/>
    </source>
</evidence>
<organism evidence="8 9">
    <name type="scientific">Lophiostoma macrostomum CBS 122681</name>
    <dbReference type="NCBI Taxonomy" id="1314788"/>
    <lineage>
        <taxon>Eukaryota</taxon>
        <taxon>Fungi</taxon>
        <taxon>Dikarya</taxon>
        <taxon>Ascomycota</taxon>
        <taxon>Pezizomycotina</taxon>
        <taxon>Dothideomycetes</taxon>
        <taxon>Pleosporomycetidae</taxon>
        <taxon>Pleosporales</taxon>
        <taxon>Lophiostomataceae</taxon>
        <taxon>Lophiostoma</taxon>
    </lineage>
</organism>
<proteinExistence type="inferred from homology"/>
<evidence type="ECO:0000256" key="2">
    <source>
        <dbReference type="ARBA" id="ARBA00006617"/>
    </source>
</evidence>
<gene>
    <name evidence="8" type="ORF">K491DRAFT_780149</name>
</gene>
<comment type="similarity">
    <text evidence="2">Belongs to the FMP52 family.</text>
</comment>
<dbReference type="InterPro" id="IPR001509">
    <property type="entry name" value="Epimerase_deHydtase"/>
</dbReference>
<evidence type="ECO:0000259" key="7">
    <source>
        <dbReference type="Pfam" id="PF01370"/>
    </source>
</evidence>
<dbReference type="AlphaFoldDB" id="A0A6A6T304"/>
<keyword evidence="5" id="KW-0496">Mitochondrion</keyword>